<gene>
    <name evidence="2" type="ORF">J8641_11665</name>
</gene>
<evidence type="ECO:0000313" key="3">
    <source>
        <dbReference type="Proteomes" id="UP000708805"/>
    </source>
</evidence>
<feature type="compositionally biased region" description="Polar residues" evidence="1">
    <location>
        <begin position="13"/>
        <end position="36"/>
    </location>
</feature>
<protein>
    <submittedName>
        <fullName evidence="2">Uncharacterized protein</fullName>
    </submittedName>
</protein>
<evidence type="ECO:0000256" key="1">
    <source>
        <dbReference type="SAM" id="MobiDB-lite"/>
    </source>
</evidence>
<dbReference type="AlphaFoldDB" id="A0A9X0ZY14"/>
<evidence type="ECO:0000313" key="2">
    <source>
        <dbReference type="EMBL" id="MBS9341441.1"/>
    </source>
</evidence>
<organism evidence="2 3">
    <name type="scientific">Neisseria elongata subsp. nitroreducens</name>
    <dbReference type="NCBI Taxonomy" id="90367"/>
    <lineage>
        <taxon>Bacteria</taxon>
        <taxon>Pseudomonadati</taxon>
        <taxon>Pseudomonadota</taxon>
        <taxon>Betaproteobacteria</taxon>
        <taxon>Neisseriales</taxon>
        <taxon>Neisseriaceae</taxon>
        <taxon>Neisseria</taxon>
    </lineage>
</organism>
<reference evidence="2" key="1">
    <citation type="submission" date="2021-04" db="EMBL/GenBank/DDBJ databases">
        <title>Genomic characterization of endocarditis-associated Neisseria elongata subsp. nitroreducens.</title>
        <authorList>
            <person name="Schorner M."/>
            <person name="Passarelli-Araujo H."/>
            <person name="Scheffer M."/>
            <person name="Barazzetti F."/>
            <person name="Martins J."/>
            <person name="Machado H."/>
            <person name="Palmeiro J."/>
            <person name="Bazzo M."/>
        </authorList>
    </citation>
    <scope>NUCLEOTIDE SEQUENCE</scope>
    <source>
        <strain evidence="2">Nel_M001</strain>
    </source>
</reference>
<name>A0A9X0ZY14_NEIEL</name>
<sequence length="79" mass="8257">MKLTFSGSLFQTASRPAPSFFSSQAESSTFSPTPSDTVMPKAATAGVVLMASSRKEMAVVRAARRMPPSLAAGFPLGMD</sequence>
<dbReference type="EMBL" id="JAGJWT010000014">
    <property type="protein sequence ID" value="MBS9341441.1"/>
    <property type="molecule type" value="Genomic_DNA"/>
</dbReference>
<proteinExistence type="predicted"/>
<feature type="region of interest" description="Disordered" evidence="1">
    <location>
        <begin position="13"/>
        <end position="37"/>
    </location>
</feature>
<accession>A0A9X0ZY14</accession>
<comment type="caution">
    <text evidence="2">The sequence shown here is derived from an EMBL/GenBank/DDBJ whole genome shotgun (WGS) entry which is preliminary data.</text>
</comment>
<dbReference type="Proteomes" id="UP000708805">
    <property type="component" value="Unassembled WGS sequence"/>
</dbReference>